<keyword evidence="2 4" id="KW-1133">Transmembrane helix</keyword>
<sequence length="402" mass="42010">MSDPVEATGPRRGALIFLIVVIALNLRPFLAAPGPILPRIAQDTGLGYGTLSLLTLLPMLLMGVGAFVSPFLQAVIGTRRGLLSALGLLLFGSALRLFAADGAVLILTAVLCGAGVAFVQSALPGLIKEKFAQGTAAMTGLYSAMIMTGGAVGAQLVPAFVDLGHSWPAALALLSLPVLVALAVTWRILSETRVTRPDPGLILHLFRRPRTWMLMALFGLINGGYSSMIAWLAPYYQEQGWSNAQSGALISVMAISQGCGAVALPLLARRRPDRRRWLWATIAMQATGFAGLAFAPAVVPLFWPAICGIGLAGSFALCLIVALDHLPRPEQAGPLAALMQGGGFLLASMPPFILARLHEGTGGFAAGWIMHLGWIAVAAALVLRLDPAGYGSAMDLPPAAAR</sequence>
<dbReference type="InterPro" id="IPR020846">
    <property type="entry name" value="MFS_dom"/>
</dbReference>
<feature type="transmembrane region" description="Helical" evidence="4">
    <location>
        <begin position="105"/>
        <end position="127"/>
    </location>
</feature>
<dbReference type="Proteomes" id="UP000183635">
    <property type="component" value="Unassembled WGS sequence"/>
</dbReference>
<dbReference type="InterPro" id="IPR036259">
    <property type="entry name" value="MFS_trans_sf"/>
</dbReference>
<dbReference type="Pfam" id="PF07690">
    <property type="entry name" value="MFS_1"/>
    <property type="match status" value="1"/>
</dbReference>
<protein>
    <submittedName>
        <fullName evidence="6">MFS transporter, CP family, cyanate transporter</fullName>
    </submittedName>
</protein>
<keyword evidence="1 4" id="KW-0812">Transmembrane</keyword>
<keyword evidence="7" id="KW-1185">Reference proteome</keyword>
<feature type="transmembrane region" description="Helical" evidence="4">
    <location>
        <begin position="167"/>
        <end position="190"/>
    </location>
</feature>
<dbReference type="PROSITE" id="PS50850">
    <property type="entry name" value="MFS"/>
    <property type="match status" value="1"/>
</dbReference>
<feature type="domain" description="Major facilitator superfamily (MFS) profile" evidence="5">
    <location>
        <begin position="14"/>
        <end position="390"/>
    </location>
</feature>
<organism evidence="6 7">
    <name type="scientific">Paracoccus aminovorans</name>
    <dbReference type="NCBI Taxonomy" id="34004"/>
    <lineage>
        <taxon>Bacteria</taxon>
        <taxon>Pseudomonadati</taxon>
        <taxon>Pseudomonadota</taxon>
        <taxon>Alphaproteobacteria</taxon>
        <taxon>Rhodobacterales</taxon>
        <taxon>Paracoccaceae</taxon>
        <taxon>Paracoccus</taxon>
    </lineage>
</organism>
<evidence type="ECO:0000256" key="4">
    <source>
        <dbReference type="SAM" id="Phobius"/>
    </source>
</evidence>
<dbReference type="PANTHER" id="PTHR23523:SF1">
    <property type="entry name" value="CYANATE TRANSPORT PROTEIN CYNX"/>
    <property type="match status" value="1"/>
</dbReference>
<dbReference type="InterPro" id="IPR011701">
    <property type="entry name" value="MFS"/>
</dbReference>
<dbReference type="Gene3D" id="1.20.1250.20">
    <property type="entry name" value="MFS general substrate transporter like domains"/>
    <property type="match status" value="2"/>
</dbReference>
<name>A0A1I3EIK6_9RHOB</name>
<feature type="transmembrane region" description="Helical" evidence="4">
    <location>
        <begin position="301"/>
        <end position="323"/>
    </location>
</feature>
<feature type="transmembrane region" description="Helical" evidence="4">
    <location>
        <begin position="365"/>
        <end position="385"/>
    </location>
</feature>
<reference evidence="6 7" key="1">
    <citation type="submission" date="2016-10" db="EMBL/GenBank/DDBJ databases">
        <authorList>
            <person name="de Groot N.N."/>
        </authorList>
    </citation>
    <scope>NUCLEOTIDE SEQUENCE [LARGE SCALE GENOMIC DNA]</scope>
    <source>
        <strain evidence="6 7">DSM 8537</strain>
    </source>
</reference>
<gene>
    <name evidence="6" type="ORF">SAMN04488021_14917</name>
</gene>
<dbReference type="PANTHER" id="PTHR23523">
    <property type="match status" value="1"/>
</dbReference>
<dbReference type="InterPro" id="IPR052524">
    <property type="entry name" value="MFS_Cyanate_Porter"/>
</dbReference>
<evidence type="ECO:0000256" key="3">
    <source>
        <dbReference type="ARBA" id="ARBA00023136"/>
    </source>
</evidence>
<feature type="transmembrane region" description="Helical" evidence="4">
    <location>
        <begin position="81"/>
        <end position="99"/>
    </location>
</feature>
<proteinExistence type="predicted"/>
<evidence type="ECO:0000256" key="1">
    <source>
        <dbReference type="ARBA" id="ARBA00022692"/>
    </source>
</evidence>
<feature type="transmembrane region" description="Helical" evidence="4">
    <location>
        <begin position="47"/>
        <end position="69"/>
    </location>
</feature>
<dbReference type="RefSeq" id="WP_074970678.1">
    <property type="nucleotide sequence ID" value="NZ_CBCRYP010000061.1"/>
</dbReference>
<feature type="transmembrane region" description="Helical" evidence="4">
    <location>
        <begin position="248"/>
        <end position="268"/>
    </location>
</feature>
<feature type="transmembrane region" description="Helical" evidence="4">
    <location>
        <begin position="211"/>
        <end position="236"/>
    </location>
</feature>
<dbReference type="OrthoDB" id="5758872at2"/>
<dbReference type="STRING" id="34004.SAMN04488021_14917"/>
<evidence type="ECO:0000256" key="2">
    <source>
        <dbReference type="ARBA" id="ARBA00022989"/>
    </source>
</evidence>
<feature type="transmembrane region" description="Helical" evidence="4">
    <location>
        <begin position="139"/>
        <end position="161"/>
    </location>
</feature>
<evidence type="ECO:0000313" key="7">
    <source>
        <dbReference type="Proteomes" id="UP000183635"/>
    </source>
</evidence>
<dbReference type="AlphaFoldDB" id="A0A1I3EIK6"/>
<dbReference type="EMBL" id="FOPU01000049">
    <property type="protein sequence ID" value="SFH98824.1"/>
    <property type="molecule type" value="Genomic_DNA"/>
</dbReference>
<feature type="transmembrane region" description="Helical" evidence="4">
    <location>
        <begin position="335"/>
        <end position="353"/>
    </location>
</feature>
<keyword evidence="3 4" id="KW-0472">Membrane</keyword>
<evidence type="ECO:0000259" key="5">
    <source>
        <dbReference type="PROSITE" id="PS50850"/>
    </source>
</evidence>
<evidence type="ECO:0000313" key="6">
    <source>
        <dbReference type="EMBL" id="SFH98824.1"/>
    </source>
</evidence>
<dbReference type="GO" id="GO:0022857">
    <property type="term" value="F:transmembrane transporter activity"/>
    <property type="evidence" value="ECO:0007669"/>
    <property type="project" value="InterPro"/>
</dbReference>
<dbReference type="SUPFAM" id="SSF103473">
    <property type="entry name" value="MFS general substrate transporter"/>
    <property type="match status" value="1"/>
</dbReference>
<accession>A0A1I3EIK6</accession>
<feature type="transmembrane region" description="Helical" evidence="4">
    <location>
        <begin position="277"/>
        <end position="295"/>
    </location>
</feature>